<feature type="domain" description="N-acetyltransferase" evidence="1">
    <location>
        <begin position="1"/>
        <end position="145"/>
    </location>
</feature>
<dbReference type="PANTHER" id="PTHR43233">
    <property type="entry name" value="FAMILY N-ACETYLTRANSFERASE, PUTATIVE (AFU_ORTHOLOGUE AFUA_6G03350)-RELATED"/>
    <property type="match status" value="1"/>
</dbReference>
<reference evidence="2 3" key="1">
    <citation type="submission" date="2016-06" db="EMBL/GenBank/DDBJ databases">
        <authorList>
            <person name="Sutton G."/>
            <person name="Brinkac L."/>
            <person name="Sanka R."/>
            <person name="Adams M."/>
            <person name="Lau E."/>
            <person name="Garcia-Basteiro A."/>
            <person name="Lopez-Varela E."/>
            <person name="Palencia S."/>
        </authorList>
    </citation>
    <scope>NUCLEOTIDE SEQUENCE [LARGE SCALE GENOMIC DNA]</scope>
    <source>
        <strain evidence="2 3">1211594.5</strain>
    </source>
</reference>
<dbReference type="CDD" id="cd04301">
    <property type="entry name" value="NAT_SF"/>
    <property type="match status" value="1"/>
</dbReference>
<proteinExistence type="predicted"/>
<evidence type="ECO:0000313" key="2">
    <source>
        <dbReference type="EMBL" id="OBK86743.1"/>
    </source>
</evidence>
<evidence type="ECO:0000313" key="3">
    <source>
        <dbReference type="Proteomes" id="UP000093712"/>
    </source>
</evidence>
<gene>
    <name evidence="2" type="ORF">A5649_19450</name>
</gene>
<dbReference type="Proteomes" id="UP000093712">
    <property type="component" value="Unassembled WGS sequence"/>
</dbReference>
<dbReference type="InterPro" id="IPR000182">
    <property type="entry name" value="GNAT_dom"/>
</dbReference>
<dbReference type="PANTHER" id="PTHR43233:SF1">
    <property type="entry name" value="FAMILY N-ACETYLTRANSFERASE, PUTATIVE (AFU_ORTHOLOGUE AFUA_6G03350)-RELATED"/>
    <property type="match status" value="1"/>
</dbReference>
<dbReference type="Gene3D" id="3.40.630.30">
    <property type="match status" value="1"/>
</dbReference>
<dbReference type="SUPFAM" id="SSF55729">
    <property type="entry name" value="Acyl-CoA N-acyltransferases (Nat)"/>
    <property type="match status" value="1"/>
</dbReference>
<dbReference type="PROSITE" id="PS51186">
    <property type="entry name" value="GNAT"/>
    <property type="match status" value="1"/>
</dbReference>
<accession>A0AA91IYN7</accession>
<dbReference type="Pfam" id="PF00583">
    <property type="entry name" value="Acetyltransf_1"/>
    <property type="match status" value="1"/>
</dbReference>
<organism evidence="2 3">
    <name type="scientific">Mycolicibacter heraklionensis</name>
    <dbReference type="NCBI Taxonomy" id="512402"/>
    <lineage>
        <taxon>Bacteria</taxon>
        <taxon>Bacillati</taxon>
        <taxon>Actinomycetota</taxon>
        <taxon>Actinomycetes</taxon>
        <taxon>Mycobacteriales</taxon>
        <taxon>Mycobacteriaceae</taxon>
        <taxon>Mycolicibacter</taxon>
    </lineage>
</organism>
<name>A0AA91IYN7_9MYCO</name>
<evidence type="ECO:0000259" key="1">
    <source>
        <dbReference type="PROSITE" id="PS51186"/>
    </source>
</evidence>
<dbReference type="EMBL" id="LZME01000053">
    <property type="protein sequence ID" value="OBK86743.1"/>
    <property type="molecule type" value="Genomic_DNA"/>
</dbReference>
<dbReference type="RefSeq" id="WP_065039793.1">
    <property type="nucleotide sequence ID" value="NZ_LZME01000053.1"/>
</dbReference>
<dbReference type="AlphaFoldDB" id="A0AA91IYN7"/>
<dbReference type="GO" id="GO:0016747">
    <property type="term" value="F:acyltransferase activity, transferring groups other than amino-acyl groups"/>
    <property type="evidence" value="ECO:0007669"/>
    <property type="project" value="InterPro"/>
</dbReference>
<dbReference type="InterPro" id="IPR016181">
    <property type="entry name" value="Acyl_CoA_acyltransferase"/>
</dbReference>
<comment type="caution">
    <text evidence="2">The sequence shown here is derived from an EMBL/GenBank/DDBJ whole genome shotgun (WGS) entry which is preliminary data.</text>
</comment>
<sequence>MANLDGVEFSTDVARVDRDWLWNELVEHTYWAKYRTRAMFDRQLDSAWRMVGAYRADDGAMIGFCRAVSDGAAFAYLDDVYVSRDQRGREIGKGLLRTMIDEGPGREFRWTLHTADAHGLYEQFGFAAPDARFMERPSRLAHIRD</sequence>
<dbReference type="InterPro" id="IPR053144">
    <property type="entry name" value="Acetyltransferase_Butenolide"/>
</dbReference>
<protein>
    <submittedName>
        <fullName evidence="2">GNAT family acetyltransferase</fullName>
    </submittedName>
</protein>